<dbReference type="AlphaFoldDB" id="A0A0E9VAT0"/>
<evidence type="ECO:0000313" key="1">
    <source>
        <dbReference type="EMBL" id="JAH75141.1"/>
    </source>
</evidence>
<reference evidence="1" key="1">
    <citation type="submission" date="2014-11" db="EMBL/GenBank/DDBJ databases">
        <authorList>
            <person name="Amaro Gonzalez C."/>
        </authorList>
    </citation>
    <scope>NUCLEOTIDE SEQUENCE</scope>
</reference>
<organism evidence="1">
    <name type="scientific">Anguilla anguilla</name>
    <name type="common">European freshwater eel</name>
    <name type="synonym">Muraena anguilla</name>
    <dbReference type="NCBI Taxonomy" id="7936"/>
    <lineage>
        <taxon>Eukaryota</taxon>
        <taxon>Metazoa</taxon>
        <taxon>Chordata</taxon>
        <taxon>Craniata</taxon>
        <taxon>Vertebrata</taxon>
        <taxon>Euteleostomi</taxon>
        <taxon>Actinopterygii</taxon>
        <taxon>Neopterygii</taxon>
        <taxon>Teleostei</taxon>
        <taxon>Anguilliformes</taxon>
        <taxon>Anguillidae</taxon>
        <taxon>Anguilla</taxon>
    </lineage>
</organism>
<name>A0A0E9VAT0_ANGAN</name>
<dbReference type="EMBL" id="GBXM01033436">
    <property type="protein sequence ID" value="JAH75141.1"/>
    <property type="molecule type" value="Transcribed_RNA"/>
</dbReference>
<reference evidence="1" key="2">
    <citation type="journal article" date="2015" name="Fish Shellfish Immunol.">
        <title>Early steps in the European eel (Anguilla anguilla)-Vibrio vulnificus interaction in the gills: Role of the RtxA13 toxin.</title>
        <authorList>
            <person name="Callol A."/>
            <person name="Pajuelo D."/>
            <person name="Ebbesson L."/>
            <person name="Teles M."/>
            <person name="MacKenzie S."/>
            <person name="Amaro C."/>
        </authorList>
    </citation>
    <scope>NUCLEOTIDE SEQUENCE</scope>
</reference>
<accession>A0A0E9VAT0</accession>
<protein>
    <submittedName>
        <fullName evidence="1">Uncharacterized protein</fullName>
    </submittedName>
</protein>
<sequence>MNERLTSQVETCFIFSPFIQHVKYVNMLKFVFSVL</sequence>
<proteinExistence type="predicted"/>